<organism evidence="1 2">
    <name type="scientific">Pectobacterium phage POP72</name>
    <dbReference type="NCBI Taxonomy" id="1965269"/>
    <lineage>
        <taxon>Viruses</taxon>
        <taxon>Duplodnaviria</taxon>
        <taxon>Heunggongvirae</taxon>
        <taxon>Uroviricota</taxon>
        <taxon>Caudoviricetes</taxon>
        <taxon>Autographivirales</taxon>
        <taxon>Autosignataviridae</taxon>
        <taxon>Molineuxvirinae</taxon>
        <taxon>Axomammavirus</taxon>
        <taxon>Axomammavirus PP1</taxon>
    </lineage>
</organism>
<protein>
    <submittedName>
        <fullName evidence="1">Uncharacterized protein</fullName>
    </submittedName>
</protein>
<accession>A0A2R2V1P7</accession>
<evidence type="ECO:0000313" key="1">
    <source>
        <dbReference type="EMBL" id="ARB10930.1"/>
    </source>
</evidence>
<gene>
    <name evidence="1" type="ORF">POP72_014</name>
</gene>
<sequence>MYKLNLKTGQRVKNIRVNSSRLGWHGVVMAVPSDSERIAVQYDNGIVQYYLKKMAHTSLRPVYGKSPIADLDYSELEARVVAHVIDKQYHFETFPLAYRDCAMMPIEHRDNALKALLSLGNKELEKPRRTLSKVRRNVITGMTQCQMQEHHGYARGTAQFNSRAVGTTTGQALRCISEAMLNPGIKINIKDVDHAISSARSRSGVNEHFRQMVTSLIHAHNFKGFDIQKDHITFNPIVTEETYVEVR</sequence>
<evidence type="ECO:0000313" key="2">
    <source>
        <dbReference type="Proteomes" id="UP000244377"/>
    </source>
</evidence>
<dbReference type="EMBL" id="KY744566">
    <property type="protein sequence ID" value="ARB10930.1"/>
    <property type="molecule type" value="Genomic_DNA"/>
</dbReference>
<proteinExistence type="predicted"/>
<reference evidence="1 2" key="1">
    <citation type="submission" date="2017-03" db="EMBL/GenBank/DDBJ databases">
        <authorList>
            <person name="Afonso C.L."/>
            <person name="Miller P.J."/>
            <person name="Scott M.A."/>
            <person name="Spackman E."/>
            <person name="Goraichik I."/>
            <person name="Dimitrov K.M."/>
            <person name="Suarez D.L."/>
            <person name="Swayne D.E."/>
        </authorList>
    </citation>
    <scope>NUCLEOTIDE SEQUENCE [LARGE SCALE GENOMIC DNA]</scope>
</reference>
<dbReference type="Proteomes" id="UP000244377">
    <property type="component" value="Genome"/>
</dbReference>
<name>A0A2R2V1P7_9CAUD</name>